<keyword evidence="3" id="KW-1185">Reference proteome</keyword>
<feature type="region of interest" description="Disordered" evidence="1">
    <location>
        <begin position="1"/>
        <end position="43"/>
    </location>
</feature>
<evidence type="ECO:0000313" key="3">
    <source>
        <dbReference type="Proteomes" id="UP000186922"/>
    </source>
</evidence>
<sequence length="90" mass="9530">MKSSQSYHEFLSSSFSPAASPSCPPPPYDHDSPGAKDTPASERGGTLGLACVDLIPICISPGSCSVSGAPAQEPKFEDFRVVVQHDDHWL</sequence>
<gene>
    <name evidence="2" type="primary">RvY_07780-1</name>
    <name evidence="2" type="synonym">RvY_07780.1</name>
    <name evidence="2" type="ORF">RvY_07780</name>
</gene>
<name>A0A1D1VCT3_RAMVA</name>
<proteinExistence type="predicted"/>
<dbReference type="AlphaFoldDB" id="A0A1D1VCT3"/>
<dbReference type="Proteomes" id="UP000186922">
    <property type="component" value="Unassembled WGS sequence"/>
</dbReference>
<protein>
    <submittedName>
        <fullName evidence="2">Uncharacterized protein</fullName>
    </submittedName>
</protein>
<comment type="caution">
    <text evidence="2">The sequence shown here is derived from an EMBL/GenBank/DDBJ whole genome shotgun (WGS) entry which is preliminary data.</text>
</comment>
<evidence type="ECO:0000256" key="1">
    <source>
        <dbReference type="SAM" id="MobiDB-lite"/>
    </source>
</evidence>
<feature type="compositionally biased region" description="Low complexity" evidence="1">
    <location>
        <begin position="12"/>
        <end position="21"/>
    </location>
</feature>
<dbReference type="EMBL" id="BDGG01000003">
    <property type="protein sequence ID" value="GAU96318.1"/>
    <property type="molecule type" value="Genomic_DNA"/>
</dbReference>
<evidence type="ECO:0000313" key="2">
    <source>
        <dbReference type="EMBL" id="GAU96318.1"/>
    </source>
</evidence>
<accession>A0A1D1VCT3</accession>
<organism evidence="2 3">
    <name type="scientific">Ramazzottius varieornatus</name>
    <name type="common">Water bear</name>
    <name type="synonym">Tardigrade</name>
    <dbReference type="NCBI Taxonomy" id="947166"/>
    <lineage>
        <taxon>Eukaryota</taxon>
        <taxon>Metazoa</taxon>
        <taxon>Ecdysozoa</taxon>
        <taxon>Tardigrada</taxon>
        <taxon>Eutardigrada</taxon>
        <taxon>Parachela</taxon>
        <taxon>Hypsibioidea</taxon>
        <taxon>Ramazzottiidae</taxon>
        <taxon>Ramazzottius</taxon>
    </lineage>
</organism>
<reference evidence="2 3" key="1">
    <citation type="journal article" date="2016" name="Nat. Commun.">
        <title>Extremotolerant tardigrade genome and improved radiotolerance of human cultured cells by tardigrade-unique protein.</title>
        <authorList>
            <person name="Hashimoto T."/>
            <person name="Horikawa D.D."/>
            <person name="Saito Y."/>
            <person name="Kuwahara H."/>
            <person name="Kozuka-Hata H."/>
            <person name="Shin-I T."/>
            <person name="Minakuchi Y."/>
            <person name="Ohishi K."/>
            <person name="Motoyama A."/>
            <person name="Aizu T."/>
            <person name="Enomoto A."/>
            <person name="Kondo K."/>
            <person name="Tanaka S."/>
            <person name="Hara Y."/>
            <person name="Koshikawa S."/>
            <person name="Sagara H."/>
            <person name="Miura T."/>
            <person name="Yokobori S."/>
            <person name="Miyagawa K."/>
            <person name="Suzuki Y."/>
            <person name="Kubo T."/>
            <person name="Oyama M."/>
            <person name="Kohara Y."/>
            <person name="Fujiyama A."/>
            <person name="Arakawa K."/>
            <person name="Katayama T."/>
            <person name="Toyoda A."/>
            <person name="Kunieda T."/>
        </authorList>
    </citation>
    <scope>NUCLEOTIDE SEQUENCE [LARGE SCALE GENOMIC DNA]</scope>
    <source>
        <strain evidence="2 3">YOKOZUNA-1</strain>
    </source>
</reference>